<protein>
    <submittedName>
        <fullName evidence="1">Uncharacterized protein</fullName>
    </submittedName>
</protein>
<evidence type="ECO:0000313" key="2">
    <source>
        <dbReference type="Proteomes" id="UP001283361"/>
    </source>
</evidence>
<comment type="caution">
    <text evidence="1">The sequence shown here is derived from an EMBL/GenBank/DDBJ whole genome shotgun (WGS) entry which is preliminary data.</text>
</comment>
<dbReference type="EMBL" id="JAWDGP010007658">
    <property type="protein sequence ID" value="KAK3709541.1"/>
    <property type="molecule type" value="Genomic_DNA"/>
</dbReference>
<organism evidence="1 2">
    <name type="scientific">Elysia crispata</name>
    <name type="common">lettuce slug</name>
    <dbReference type="NCBI Taxonomy" id="231223"/>
    <lineage>
        <taxon>Eukaryota</taxon>
        <taxon>Metazoa</taxon>
        <taxon>Spiralia</taxon>
        <taxon>Lophotrochozoa</taxon>
        <taxon>Mollusca</taxon>
        <taxon>Gastropoda</taxon>
        <taxon>Heterobranchia</taxon>
        <taxon>Euthyneura</taxon>
        <taxon>Panpulmonata</taxon>
        <taxon>Sacoglossa</taxon>
        <taxon>Placobranchoidea</taxon>
        <taxon>Plakobranchidae</taxon>
        <taxon>Elysia</taxon>
    </lineage>
</organism>
<dbReference type="Proteomes" id="UP001283361">
    <property type="component" value="Unassembled WGS sequence"/>
</dbReference>
<dbReference type="AlphaFoldDB" id="A0AAE0XST3"/>
<gene>
    <name evidence="1" type="ORF">RRG08_019378</name>
</gene>
<proteinExistence type="predicted"/>
<keyword evidence="2" id="KW-1185">Reference proteome</keyword>
<name>A0AAE0XST3_9GAST</name>
<accession>A0AAE0XST3</accession>
<reference evidence="1" key="1">
    <citation type="journal article" date="2023" name="G3 (Bethesda)">
        <title>A reference genome for the long-term kleptoplast-retaining sea slug Elysia crispata morphotype clarki.</title>
        <authorList>
            <person name="Eastman K.E."/>
            <person name="Pendleton A.L."/>
            <person name="Shaikh M.A."/>
            <person name="Suttiyut T."/>
            <person name="Ogas R."/>
            <person name="Tomko P."/>
            <person name="Gavelis G."/>
            <person name="Widhalm J.R."/>
            <person name="Wisecaver J.H."/>
        </authorList>
    </citation>
    <scope>NUCLEOTIDE SEQUENCE</scope>
    <source>
        <strain evidence="1">ECLA1</strain>
    </source>
</reference>
<sequence>MPQARSRSHFRQKRSNRFQNGGLVLFLLVAAMFVTSAGGSAVHTRSPPLPCVQCNTREIPDAVFARRYLGTCMACGEMYGTGIAHCCMCHEEFTKQCNLALRKR</sequence>
<evidence type="ECO:0000313" key="1">
    <source>
        <dbReference type="EMBL" id="KAK3709541.1"/>
    </source>
</evidence>